<accession>B9FYT3</accession>
<reference evidence="3" key="2">
    <citation type="submission" date="2008-12" db="EMBL/GenBank/DDBJ databases">
        <title>Improved gene annotation of the rice (Oryza sativa) genomes.</title>
        <authorList>
            <person name="Wang J."/>
            <person name="Li R."/>
            <person name="Fan W."/>
            <person name="Huang Q."/>
            <person name="Zhang J."/>
            <person name="Zhou Y."/>
            <person name="Hu Y."/>
            <person name="Zi S."/>
            <person name="Li J."/>
            <person name="Ni P."/>
            <person name="Zheng H."/>
            <person name="Zhang Y."/>
            <person name="Zhao M."/>
            <person name="Hao Q."/>
            <person name="McDermott J."/>
            <person name="Samudrala R."/>
            <person name="Kristiansen K."/>
            <person name="Wong G.K.-S."/>
        </authorList>
    </citation>
    <scope>NUCLEOTIDE SEQUENCE</scope>
</reference>
<reference evidence="3" key="1">
    <citation type="journal article" date="2005" name="PLoS Biol.">
        <title>The genomes of Oryza sativa: a history of duplications.</title>
        <authorList>
            <person name="Yu J."/>
            <person name="Wang J."/>
            <person name="Lin W."/>
            <person name="Li S."/>
            <person name="Li H."/>
            <person name="Zhou J."/>
            <person name="Ni P."/>
            <person name="Dong W."/>
            <person name="Hu S."/>
            <person name="Zeng C."/>
            <person name="Zhang J."/>
            <person name="Zhang Y."/>
            <person name="Li R."/>
            <person name="Xu Z."/>
            <person name="Li S."/>
            <person name="Li X."/>
            <person name="Zheng H."/>
            <person name="Cong L."/>
            <person name="Lin L."/>
            <person name="Yin J."/>
            <person name="Geng J."/>
            <person name="Li G."/>
            <person name="Shi J."/>
            <person name="Liu J."/>
            <person name="Lv H."/>
            <person name="Li J."/>
            <person name="Wang J."/>
            <person name="Deng Y."/>
            <person name="Ran L."/>
            <person name="Shi X."/>
            <person name="Wang X."/>
            <person name="Wu Q."/>
            <person name="Li C."/>
            <person name="Ren X."/>
            <person name="Wang J."/>
            <person name="Wang X."/>
            <person name="Li D."/>
            <person name="Liu D."/>
            <person name="Zhang X."/>
            <person name="Ji Z."/>
            <person name="Zhao W."/>
            <person name="Sun Y."/>
            <person name="Zhang Z."/>
            <person name="Bao J."/>
            <person name="Han Y."/>
            <person name="Dong L."/>
            <person name="Ji J."/>
            <person name="Chen P."/>
            <person name="Wu S."/>
            <person name="Liu J."/>
            <person name="Xiao Y."/>
            <person name="Bu D."/>
            <person name="Tan J."/>
            <person name="Yang L."/>
            <person name="Ye C."/>
            <person name="Zhang J."/>
            <person name="Xu J."/>
            <person name="Zhou Y."/>
            <person name="Yu Y."/>
            <person name="Zhang B."/>
            <person name="Zhuang S."/>
            <person name="Wei H."/>
            <person name="Liu B."/>
            <person name="Lei M."/>
            <person name="Yu H."/>
            <person name="Li Y."/>
            <person name="Xu H."/>
            <person name="Wei S."/>
            <person name="He X."/>
            <person name="Fang L."/>
            <person name="Zhang Z."/>
            <person name="Zhang Y."/>
            <person name="Huang X."/>
            <person name="Su Z."/>
            <person name="Tong W."/>
            <person name="Li J."/>
            <person name="Tong Z."/>
            <person name="Li S."/>
            <person name="Ye J."/>
            <person name="Wang L."/>
            <person name="Fang L."/>
            <person name="Lei T."/>
            <person name="Chen C."/>
            <person name="Chen H."/>
            <person name="Xu Z."/>
            <person name="Li H."/>
            <person name="Huang H."/>
            <person name="Zhang F."/>
            <person name="Xu H."/>
            <person name="Li N."/>
            <person name="Zhao C."/>
            <person name="Li S."/>
            <person name="Dong L."/>
            <person name="Huang Y."/>
            <person name="Li L."/>
            <person name="Xi Y."/>
            <person name="Qi Q."/>
            <person name="Li W."/>
            <person name="Zhang B."/>
            <person name="Hu W."/>
            <person name="Zhang Y."/>
            <person name="Tian X."/>
            <person name="Jiao Y."/>
            <person name="Liang X."/>
            <person name="Jin J."/>
            <person name="Gao L."/>
            <person name="Zheng W."/>
            <person name="Hao B."/>
            <person name="Liu S."/>
            <person name="Wang W."/>
            <person name="Yuan L."/>
            <person name="Cao M."/>
            <person name="McDermott J."/>
            <person name="Samudrala R."/>
            <person name="Wang J."/>
            <person name="Wong G.K."/>
            <person name="Yang H."/>
        </authorList>
    </citation>
    <scope>NUCLEOTIDE SEQUENCE [LARGE SCALE GENOMIC DNA]</scope>
</reference>
<dbReference type="AlphaFoldDB" id="B9FYT3"/>
<sequence>MLLCLTFVVVRSLAMQSATEKVRRTPSSCLLLCISDICKDAAGHGGGGAGCGRGSGGGGGGRLDGRGGGMGPTVWPAVVAG</sequence>
<feature type="signal peptide" evidence="2">
    <location>
        <begin position="1"/>
        <end position="19"/>
    </location>
</feature>
<organism evidence="3">
    <name type="scientific">Oryza sativa subsp. japonica</name>
    <name type="common">Rice</name>
    <dbReference type="NCBI Taxonomy" id="39947"/>
    <lineage>
        <taxon>Eukaryota</taxon>
        <taxon>Viridiplantae</taxon>
        <taxon>Streptophyta</taxon>
        <taxon>Embryophyta</taxon>
        <taxon>Tracheophyta</taxon>
        <taxon>Spermatophyta</taxon>
        <taxon>Magnoliopsida</taxon>
        <taxon>Liliopsida</taxon>
        <taxon>Poales</taxon>
        <taxon>Poaceae</taxon>
        <taxon>BOP clade</taxon>
        <taxon>Oryzoideae</taxon>
        <taxon>Oryzeae</taxon>
        <taxon>Oryzinae</taxon>
        <taxon>Oryza</taxon>
        <taxon>Oryza sativa</taxon>
    </lineage>
</organism>
<evidence type="ECO:0008006" key="4">
    <source>
        <dbReference type="Google" id="ProtNLM"/>
    </source>
</evidence>
<feature type="chain" id="PRO_5002881745" description="Secreted protein" evidence="2">
    <location>
        <begin position="20"/>
        <end position="81"/>
    </location>
</feature>
<evidence type="ECO:0000256" key="1">
    <source>
        <dbReference type="SAM" id="MobiDB-lite"/>
    </source>
</evidence>
<protein>
    <recommendedName>
        <fullName evidence="4">Secreted protein</fullName>
    </recommendedName>
</protein>
<gene>
    <name evidence="3" type="ORF">OsJ_25848</name>
</gene>
<dbReference type="Proteomes" id="UP000007752">
    <property type="component" value="Chromosome 8"/>
</dbReference>
<keyword evidence="2" id="KW-0732">Signal</keyword>
<evidence type="ECO:0000313" key="3">
    <source>
        <dbReference type="EMBL" id="EEE67950.1"/>
    </source>
</evidence>
<proteinExistence type="predicted"/>
<feature type="region of interest" description="Disordered" evidence="1">
    <location>
        <begin position="46"/>
        <end position="81"/>
    </location>
</feature>
<name>B9FYT3_ORYSJ</name>
<evidence type="ECO:0000256" key="2">
    <source>
        <dbReference type="SAM" id="SignalP"/>
    </source>
</evidence>
<dbReference type="EMBL" id="CM000145">
    <property type="protein sequence ID" value="EEE67950.1"/>
    <property type="molecule type" value="Genomic_DNA"/>
</dbReference>
<feature type="compositionally biased region" description="Gly residues" evidence="1">
    <location>
        <begin position="46"/>
        <end position="71"/>
    </location>
</feature>